<evidence type="ECO:0000313" key="4">
    <source>
        <dbReference type="Proteomes" id="UP001432168"/>
    </source>
</evidence>
<feature type="domain" description="DUF4396" evidence="2">
    <location>
        <begin position="2"/>
        <end position="58"/>
    </location>
</feature>
<keyword evidence="1" id="KW-0812">Transmembrane</keyword>
<name>A0ABZ1XBF5_9ACTN</name>
<accession>A0ABZ1XBF5</accession>
<organism evidence="3 4">
    <name type="scientific">Streptomyces pseudovenezuelae</name>
    <dbReference type="NCBI Taxonomy" id="67350"/>
    <lineage>
        <taxon>Bacteria</taxon>
        <taxon>Bacillati</taxon>
        <taxon>Actinomycetota</taxon>
        <taxon>Actinomycetes</taxon>
        <taxon>Kitasatosporales</taxon>
        <taxon>Streptomycetaceae</taxon>
        <taxon>Streptomyces</taxon>
        <taxon>Streptomyces aurantiacus group</taxon>
    </lineage>
</organism>
<feature type="transmembrane region" description="Helical" evidence="1">
    <location>
        <begin position="29"/>
        <end position="53"/>
    </location>
</feature>
<proteinExistence type="predicted"/>
<dbReference type="RefSeq" id="WP_329272518.1">
    <property type="nucleotide sequence ID" value="NZ_CP109011.1"/>
</dbReference>
<keyword evidence="1" id="KW-1133">Transmembrane helix</keyword>
<evidence type="ECO:0000259" key="2">
    <source>
        <dbReference type="Pfam" id="PF14342"/>
    </source>
</evidence>
<gene>
    <name evidence="3" type="ORF">OG929_44500</name>
</gene>
<evidence type="ECO:0000313" key="3">
    <source>
        <dbReference type="EMBL" id="WUT48901.1"/>
    </source>
</evidence>
<dbReference type="Pfam" id="PF14342">
    <property type="entry name" value="DUF4396"/>
    <property type="match status" value="1"/>
</dbReference>
<keyword evidence="1" id="KW-0472">Membrane</keyword>
<reference evidence="3" key="1">
    <citation type="submission" date="2022-10" db="EMBL/GenBank/DDBJ databases">
        <title>The complete genomes of actinobacterial strains from the NBC collection.</title>
        <authorList>
            <person name="Joergensen T.S."/>
            <person name="Alvarez Arevalo M."/>
            <person name="Sterndorff E.B."/>
            <person name="Faurdal D."/>
            <person name="Vuksanovic O."/>
            <person name="Mourched A.-S."/>
            <person name="Charusanti P."/>
            <person name="Shaw S."/>
            <person name="Blin K."/>
            <person name="Weber T."/>
        </authorList>
    </citation>
    <scope>NUCLEOTIDE SEQUENCE</scope>
    <source>
        <strain evidence="3">NBC_00686</strain>
    </source>
</reference>
<keyword evidence="4" id="KW-1185">Reference proteome</keyword>
<dbReference type="Proteomes" id="UP001432168">
    <property type="component" value="Chromosome"/>
</dbReference>
<protein>
    <submittedName>
        <fullName evidence="3">DUF4396 domain-containing protein</fullName>
    </submittedName>
</protein>
<dbReference type="InterPro" id="IPR025509">
    <property type="entry name" value="DUF4396"/>
</dbReference>
<dbReference type="EMBL" id="CP109011">
    <property type="protein sequence ID" value="WUT48901.1"/>
    <property type="molecule type" value="Genomic_DNA"/>
</dbReference>
<sequence length="94" mass="10495">MSFQIGLFAGMWFHQEVLFAPGLAKTTAPYWLVMQLAMIVGFFTAWPVNGWPVRAGRKEKMRLRPTATALRGSGMFITPGTVWKSQPPGSHITE</sequence>
<evidence type="ECO:0000256" key="1">
    <source>
        <dbReference type="SAM" id="Phobius"/>
    </source>
</evidence>